<dbReference type="EMBL" id="MK500279">
    <property type="protein sequence ID" value="QBK84583.1"/>
    <property type="molecule type" value="Genomic_DNA"/>
</dbReference>
<name>A0A481YQ87_9VIRU</name>
<evidence type="ECO:0000313" key="1">
    <source>
        <dbReference type="EMBL" id="QBK84583.1"/>
    </source>
</evidence>
<proteinExistence type="predicted"/>
<gene>
    <name evidence="1" type="ORF">LCDPAC01_00640</name>
</gene>
<sequence>MRILVCDSQYWNDIIPIHRELKKYGNDNIAGEFD</sequence>
<protein>
    <submittedName>
        <fullName evidence="1">Uncharacterized protein</fullName>
    </submittedName>
</protein>
<reference evidence="1" key="1">
    <citation type="journal article" date="2019" name="MBio">
        <title>Virus Genomes from Deep Sea Sediments Expand the Ocean Megavirome and Support Independent Origins of Viral Gigantism.</title>
        <authorList>
            <person name="Backstrom D."/>
            <person name="Yutin N."/>
            <person name="Jorgensen S.L."/>
            <person name="Dharamshi J."/>
            <person name="Homa F."/>
            <person name="Zaremba-Niedwiedzka K."/>
            <person name="Spang A."/>
            <person name="Wolf Y.I."/>
            <person name="Koonin E.V."/>
            <person name="Ettema T.J."/>
        </authorList>
    </citation>
    <scope>NUCLEOTIDE SEQUENCE</scope>
</reference>
<accession>A0A481YQ87</accession>
<organism evidence="1">
    <name type="scientific">Pithovirus LCDPAC01</name>
    <dbReference type="NCBI Taxonomy" id="2506600"/>
    <lineage>
        <taxon>Viruses</taxon>
        <taxon>Pithoviruses</taxon>
    </lineage>
</organism>